<protein>
    <recommendedName>
        <fullName evidence="3">Nucleotidyl transferase AbiEii/AbiGii toxin family protein</fullName>
    </recommendedName>
</protein>
<evidence type="ECO:0000313" key="2">
    <source>
        <dbReference type="Proteomes" id="UP000179018"/>
    </source>
</evidence>
<reference evidence="1 2" key="1">
    <citation type="journal article" date="2016" name="Nat. Commun.">
        <title>Thousands of microbial genomes shed light on interconnected biogeochemical processes in an aquifer system.</title>
        <authorList>
            <person name="Anantharaman K."/>
            <person name="Brown C.T."/>
            <person name="Hug L.A."/>
            <person name="Sharon I."/>
            <person name="Castelle C.J."/>
            <person name="Probst A.J."/>
            <person name="Thomas B.C."/>
            <person name="Singh A."/>
            <person name="Wilkins M.J."/>
            <person name="Karaoz U."/>
            <person name="Brodie E.L."/>
            <person name="Williams K.H."/>
            <person name="Hubbard S.S."/>
            <person name="Banfield J.F."/>
        </authorList>
    </citation>
    <scope>NUCLEOTIDE SEQUENCE [LARGE SCALE GENOMIC DNA]</scope>
</reference>
<dbReference type="InterPro" id="IPR014942">
    <property type="entry name" value="AbiEii"/>
</dbReference>
<accession>A0A1F8B3H3</accession>
<proteinExistence type="predicted"/>
<dbReference type="Pfam" id="PF08843">
    <property type="entry name" value="AbiEii"/>
    <property type="match status" value="1"/>
</dbReference>
<dbReference type="EMBL" id="MGHC01000035">
    <property type="protein sequence ID" value="OGM58480.1"/>
    <property type="molecule type" value="Genomic_DNA"/>
</dbReference>
<gene>
    <name evidence="1" type="ORF">A3A75_00740</name>
</gene>
<sequence length="213" mass="25063">MIYRNILRGDQLKLLPNLKYLPKGSYMAGGTALALQLGHRTSLDFDFYSPGHFETEKLLADFQKEFKEVKIQRTAKDTLILEVNGVSFSLFYYPYELINAPIDFENVRLAAVEDIAAMKMIAISMRGKRRDFIDAYFLLKRFSLERMINMTMKKYPSYQQMVILKGLIYFHDAEADDISRKIEIFDKDFSWEKAKKKIFEEVKKYQLSMLKKD</sequence>
<organism evidence="1 2">
    <name type="scientific">Candidatus Woesebacteria bacterium RIFCSPLOWO2_01_FULL_39_10</name>
    <dbReference type="NCBI Taxonomy" id="1802516"/>
    <lineage>
        <taxon>Bacteria</taxon>
        <taxon>Candidatus Woeseibacteriota</taxon>
    </lineage>
</organism>
<dbReference type="STRING" id="1802516.A3A75_00740"/>
<comment type="caution">
    <text evidence="1">The sequence shown here is derived from an EMBL/GenBank/DDBJ whole genome shotgun (WGS) entry which is preliminary data.</text>
</comment>
<evidence type="ECO:0008006" key="3">
    <source>
        <dbReference type="Google" id="ProtNLM"/>
    </source>
</evidence>
<evidence type="ECO:0000313" key="1">
    <source>
        <dbReference type="EMBL" id="OGM58480.1"/>
    </source>
</evidence>
<dbReference type="Proteomes" id="UP000179018">
    <property type="component" value="Unassembled WGS sequence"/>
</dbReference>
<dbReference type="AlphaFoldDB" id="A0A1F8B3H3"/>
<name>A0A1F8B3H3_9BACT</name>